<dbReference type="PANTHER" id="PTHR10642">
    <property type="entry name" value="RIBONUCLEASE H1"/>
    <property type="match status" value="1"/>
</dbReference>
<dbReference type="EMBL" id="LUGO01000051">
    <property type="protein sequence ID" value="OXS39857.1"/>
    <property type="molecule type" value="Genomic_DNA"/>
</dbReference>
<dbReference type="FunFam" id="3.40.970.10:FF:000002">
    <property type="entry name" value="Ribonuclease H"/>
    <property type="match status" value="1"/>
</dbReference>
<evidence type="ECO:0000256" key="4">
    <source>
        <dbReference type="ARBA" id="ARBA00005300"/>
    </source>
</evidence>
<dbReference type="GO" id="GO:0003676">
    <property type="term" value="F:nucleic acid binding"/>
    <property type="evidence" value="ECO:0007669"/>
    <property type="project" value="InterPro"/>
</dbReference>
<sequence>MVGKFYAVKRGRQTGIFTSWPDCQKQVSGFPNARFKSFTDKTAALNWLNAESSTTQPSTSLKKAAIQVYTDGGSRNHGNKLGQHVKADDKAAWAYLINTPRGSYEESGGEYGSTNNRMEIMAFLQALKKLLALGLNHEPLEFVLDSRYVLDSLTKGWLTSWQRRNWRKADGNAVLNKELWQEVATLLPNFSTPYYTWTKGHANNPGNNRVDYLLNQTMDQM</sequence>
<comment type="subunit">
    <text evidence="5">Monomer.</text>
</comment>
<dbReference type="PANTHER" id="PTHR10642:SF26">
    <property type="entry name" value="RIBONUCLEASE H1"/>
    <property type="match status" value="1"/>
</dbReference>
<accession>A0A226RL57</accession>
<organism evidence="14 15">
    <name type="scientific">Ligilactobacillus agilis</name>
    <dbReference type="NCBI Taxonomy" id="1601"/>
    <lineage>
        <taxon>Bacteria</taxon>
        <taxon>Bacillati</taxon>
        <taxon>Bacillota</taxon>
        <taxon>Bacilli</taxon>
        <taxon>Lactobacillales</taxon>
        <taxon>Lactobacillaceae</taxon>
        <taxon>Ligilactobacillus</taxon>
    </lineage>
</organism>
<evidence type="ECO:0000256" key="6">
    <source>
        <dbReference type="ARBA" id="ARBA00012180"/>
    </source>
</evidence>
<dbReference type="InterPro" id="IPR009027">
    <property type="entry name" value="Ribosomal_bL9/RNase_H1_N"/>
</dbReference>
<evidence type="ECO:0000256" key="8">
    <source>
        <dbReference type="ARBA" id="ARBA00022722"/>
    </source>
</evidence>
<dbReference type="Gene3D" id="3.40.970.10">
    <property type="entry name" value="Ribonuclease H1, N-terminal domain"/>
    <property type="match status" value="1"/>
</dbReference>
<evidence type="ECO:0000256" key="11">
    <source>
        <dbReference type="ARBA" id="ARBA00022801"/>
    </source>
</evidence>
<evidence type="ECO:0000313" key="14">
    <source>
        <dbReference type="EMBL" id="OXS39857.1"/>
    </source>
</evidence>
<dbReference type="GO" id="GO:0000287">
    <property type="term" value="F:magnesium ion binding"/>
    <property type="evidence" value="ECO:0007669"/>
    <property type="project" value="InterPro"/>
</dbReference>
<dbReference type="InterPro" id="IPR037056">
    <property type="entry name" value="RNase_H1_N_sf"/>
</dbReference>
<evidence type="ECO:0000256" key="10">
    <source>
        <dbReference type="ARBA" id="ARBA00022759"/>
    </source>
</evidence>
<keyword evidence="9" id="KW-0479">Metal-binding</keyword>
<dbReference type="GO" id="GO:0004523">
    <property type="term" value="F:RNA-DNA hybrid ribonuclease activity"/>
    <property type="evidence" value="ECO:0007669"/>
    <property type="project" value="UniProtKB-EC"/>
</dbReference>
<dbReference type="Pfam" id="PF00075">
    <property type="entry name" value="RNase_H"/>
    <property type="match status" value="1"/>
</dbReference>
<comment type="cofactor">
    <cofactor evidence="2">
        <name>Mg(2+)</name>
        <dbReference type="ChEBI" id="CHEBI:18420"/>
    </cofactor>
</comment>
<dbReference type="Gene3D" id="3.30.420.10">
    <property type="entry name" value="Ribonuclease H-like superfamily/Ribonuclease H"/>
    <property type="match status" value="1"/>
</dbReference>
<comment type="caution">
    <text evidence="14">The sequence shown here is derived from an EMBL/GenBank/DDBJ whole genome shotgun (WGS) entry which is preliminary data.</text>
</comment>
<name>A0A226RL57_9LACO</name>
<dbReference type="InterPro" id="IPR017067">
    <property type="entry name" value="RNase_H1_euk"/>
</dbReference>
<dbReference type="InterPro" id="IPR022892">
    <property type="entry name" value="RNaseHI"/>
</dbReference>
<dbReference type="PROSITE" id="PS50879">
    <property type="entry name" value="RNASE_H_1"/>
    <property type="match status" value="1"/>
</dbReference>
<dbReference type="Proteomes" id="UP000215261">
    <property type="component" value="Unassembled WGS sequence"/>
</dbReference>
<evidence type="ECO:0000256" key="7">
    <source>
        <dbReference type="ARBA" id="ARBA00017721"/>
    </source>
</evidence>
<keyword evidence="11" id="KW-0378">Hydrolase</keyword>
<protein>
    <recommendedName>
        <fullName evidence="7">Ribonuclease H</fullName>
        <ecNumber evidence="6">3.1.26.4</ecNumber>
    </recommendedName>
</protein>
<evidence type="ECO:0000259" key="13">
    <source>
        <dbReference type="PROSITE" id="PS50879"/>
    </source>
</evidence>
<comment type="similarity">
    <text evidence="4">Belongs to the RNase H family.</text>
</comment>
<dbReference type="InterPro" id="IPR050092">
    <property type="entry name" value="RNase_H"/>
</dbReference>
<gene>
    <name evidence="14" type="ORF">AYP69_06315</name>
</gene>
<dbReference type="Pfam" id="PF01693">
    <property type="entry name" value="Cauli_VI"/>
    <property type="match status" value="1"/>
</dbReference>
<dbReference type="GO" id="GO:0043137">
    <property type="term" value="P:DNA replication, removal of RNA primer"/>
    <property type="evidence" value="ECO:0007669"/>
    <property type="project" value="TreeGrafter"/>
</dbReference>
<evidence type="ECO:0000256" key="1">
    <source>
        <dbReference type="ARBA" id="ARBA00000077"/>
    </source>
</evidence>
<dbReference type="InterPro" id="IPR002156">
    <property type="entry name" value="RNaseH_domain"/>
</dbReference>
<evidence type="ECO:0000256" key="12">
    <source>
        <dbReference type="ARBA" id="ARBA00022842"/>
    </source>
</evidence>
<dbReference type="InterPro" id="IPR036397">
    <property type="entry name" value="RNaseH_sf"/>
</dbReference>
<dbReference type="AlphaFoldDB" id="A0A226RL57"/>
<comment type="function">
    <text evidence="3">Endonuclease that specifically degrades the RNA of RNA-DNA hybrids.</text>
</comment>
<dbReference type="SUPFAM" id="SSF55658">
    <property type="entry name" value="L9 N-domain-like"/>
    <property type="match status" value="1"/>
</dbReference>
<dbReference type="InterPro" id="IPR011320">
    <property type="entry name" value="RNase_H1_N"/>
</dbReference>
<evidence type="ECO:0000256" key="5">
    <source>
        <dbReference type="ARBA" id="ARBA00011245"/>
    </source>
</evidence>
<comment type="catalytic activity">
    <reaction evidence="1">
        <text>Endonucleolytic cleavage to 5'-phosphomonoester.</text>
        <dbReference type="EC" id="3.1.26.4"/>
    </reaction>
</comment>
<evidence type="ECO:0000256" key="2">
    <source>
        <dbReference type="ARBA" id="ARBA00001946"/>
    </source>
</evidence>
<dbReference type="EC" id="3.1.26.4" evidence="6"/>
<dbReference type="RefSeq" id="WP_089143934.1">
    <property type="nucleotide sequence ID" value="NZ_LUGD01000067.1"/>
</dbReference>
<proteinExistence type="inferred from homology"/>
<keyword evidence="12" id="KW-0460">Magnesium</keyword>
<dbReference type="PIRSF" id="PIRSF036852">
    <property type="entry name" value="Ribonuclease_H1_euk"/>
    <property type="match status" value="1"/>
</dbReference>
<feature type="domain" description="RNase H type-1" evidence="13">
    <location>
        <begin position="62"/>
        <end position="219"/>
    </location>
</feature>
<dbReference type="SUPFAM" id="SSF53098">
    <property type="entry name" value="Ribonuclease H-like"/>
    <property type="match status" value="1"/>
</dbReference>
<evidence type="ECO:0000313" key="15">
    <source>
        <dbReference type="Proteomes" id="UP000215261"/>
    </source>
</evidence>
<dbReference type="CDD" id="cd09278">
    <property type="entry name" value="RNase_HI_prokaryote_like"/>
    <property type="match status" value="1"/>
</dbReference>
<evidence type="ECO:0000256" key="3">
    <source>
        <dbReference type="ARBA" id="ARBA00004065"/>
    </source>
</evidence>
<dbReference type="InterPro" id="IPR012337">
    <property type="entry name" value="RNaseH-like_sf"/>
</dbReference>
<reference evidence="14 15" key="1">
    <citation type="submission" date="2016-03" db="EMBL/GenBank/DDBJ databases">
        <title>Sequencing of Lactobacillus Species from Commercial Turkeys.</title>
        <authorList>
            <person name="Johnson T.J."/>
            <person name="Youmans B.P."/>
            <person name="Case K.A."/>
        </authorList>
    </citation>
    <scope>NUCLEOTIDE SEQUENCE [LARGE SCALE GENOMIC DNA]</scope>
    <source>
        <strain evidence="14 15">UMNLA1</strain>
    </source>
</reference>
<keyword evidence="10" id="KW-0255">Endonuclease</keyword>
<keyword evidence="8" id="KW-0540">Nuclease</keyword>
<evidence type="ECO:0000256" key="9">
    <source>
        <dbReference type="ARBA" id="ARBA00022723"/>
    </source>
</evidence>